<reference evidence="2" key="2">
    <citation type="submission" date="2023-04" db="EMBL/GenBank/DDBJ databases">
        <authorList>
            <person name="Bu L."/>
            <person name="Lu L."/>
            <person name="Laidemitt M.R."/>
            <person name="Zhang S.M."/>
            <person name="Mutuku M."/>
            <person name="Mkoji G."/>
            <person name="Steinauer M."/>
            <person name="Loker E.S."/>
        </authorList>
    </citation>
    <scope>NUCLEOTIDE SEQUENCE</scope>
    <source>
        <strain evidence="2">KasaAsao</strain>
        <tissue evidence="2">Whole Snail</tissue>
    </source>
</reference>
<proteinExistence type="predicted"/>
<feature type="chain" id="PRO_5042082391" evidence="1">
    <location>
        <begin position="24"/>
        <end position="192"/>
    </location>
</feature>
<sequence length="192" mass="21521">MPVFSLAFLLIKAFKAKLQICLAYSCTTYQQMFDGLSGSSLNTMKITTLSLTSKHSVANSTHFFQSQNQQMSEGLPEHYEDGLHRYQLSAVHPYDIQVFIAKSLCQTMCTPFFAMVVTDFTVLHCQESGYVSPRRSSLCPIDALVLQCCLGSPLTTWFSTVALIATSLSTDLQIKDSISRPKYWSCWVKNTN</sequence>
<organism evidence="2 3">
    <name type="scientific">Biomphalaria pfeifferi</name>
    <name type="common">Bloodfluke planorb</name>
    <name type="synonym">Freshwater snail</name>
    <dbReference type="NCBI Taxonomy" id="112525"/>
    <lineage>
        <taxon>Eukaryota</taxon>
        <taxon>Metazoa</taxon>
        <taxon>Spiralia</taxon>
        <taxon>Lophotrochozoa</taxon>
        <taxon>Mollusca</taxon>
        <taxon>Gastropoda</taxon>
        <taxon>Heterobranchia</taxon>
        <taxon>Euthyneura</taxon>
        <taxon>Panpulmonata</taxon>
        <taxon>Hygrophila</taxon>
        <taxon>Lymnaeoidea</taxon>
        <taxon>Planorbidae</taxon>
        <taxon>Biomphalaria</taxon>
    </lineage>
</organism>
<accession>A0AAD8FIP1</accession>
<dbReference type="EMBL" id="JASAOG010000014">
    <property type="protein sequence ID" value="KAK0065358.1"/>
    <property type="molecule type" value="Genomic_DNA"/>
</dbReference>
<dbReference type="AlphaFoldDB" id="A0AAD8FIP1"/>
<evidence type="ECO:0000313" key="3">
    <source>
        <dbReference type="Proteomes" id="UP001233172"/>
    </source>
</evidence>
<protein>
    <submittedName>
        <fullName evidence="2">Uncharacterized protein</fullName>
    </submittedName>
</protein>
<comment type="caution">
    <text evidence="2">The sequence shown here is derived from an EMBL/GenBank/DDBJ whole genome shotgun (WGS) entry which is preliminary data.</text>
</comment>
<name>A0AAD8FIP1_BIOPF</name>
<gene>
    <name evidence="2" type="ORF">Bpfe_005384</name>
</gene>
<dbReference type="Proteomes" id="UP001233172">
    <property type="component" value="Unassembled WGS sequence"/>
</dbReference>
<evidence type="ECO:0000256" key="1">
    <source>
        <dbReference type="SAM" id="SignalP"/>
    </source>
</evidence>
<keyword evidence="3" id="KW-1185">Reference proteome</keyword>
<feature type="signal peptide" evidence="1">
    <location>
        <begin position="1"/>
        <end position="23"/>
    </location>
</feature>
<reference evidence="2" key="1">
    <citation type="journal article" date="2023" name="PLoS Negl. Trop. Dis.">
        <title>A genome sequence for Biomphalaria pfeifferi, the major vector snail for the human-infecting parasite Schistosoma mansoni.</title>
        <authorList>
            <person name="Bu L."/>
            <person name="Lu L."/>
            <person name="Laidemitt M.R."/>
            <person name="Zhang S.M."/>
            <person name="Mutuku M."/>
            <person name="Mkoji G."/>
            <person name="Steinauer M."/>
            <person name="Loker E.S."/>
        </authorList>
    </citation>
    <scope>NUCLEOTIDE SEQUENCE</scope>
    <source>
        <strain evidence="2">KasaAsao</strain>
    </source>
</reference>
<keyword evidence="1" id="KW-0732">Signal</keyword>
<evidence type="ECO:0000313" key="2">
    <source>
        <dbReference type="EMBL" id="KAK0065358.1"/>
    </source>
</evidence>